<evidence type="ECO:0000256" key="5">
    <source>
        <dbReference type="ARBA" id="ARBA00023136"/>
    </source>
</evidence>
<dbReference type="EMBL" id="JAKLTR010000029">
    <property type="protein sequence ID" value="MCG2617984.1"/>
    <property type="molecule type" value="Genomic_DNA"/>
</dbReference>
<feature type="transmembrane region" description="Helical" evidence="6">
    <location>
        <begin position="65"/>
        <end position="85"/>
    </location>
</feature>
<proteinExistence type="predicted"/>
<dbReference type="CDD" id="cd16015">
    <property type="entry name" value="LTA_synthase"/>
    <property type="match status" value="1"/>
</dbReference>
<name>A0ABS9L029_9BACT</name>
<reference evidence="8" key="1">
    <citation type="submission" date="2022-01" db="EMBL/GenBank/DDBJ databases">
        <authorList>
            <person name="Jo J.-H."/>
            <person name="Im W.-T."/>
        </authorList>
    </citation>
    <scope>NUCLEOTIDE SEQUENCE</scope>
    <source>
        <strain evidence="8">NA20</strain>
    </source>
</reference>
<keyword evidence="9" id="KW-1185">Reference proteome</keyword>
<dbReference type="Gene3D" id="3.40.720.10">
    <property type="entry name" value="Alkaline Phosphatase, subunit A"/>
    <property type="match status" value="1"/>
</dbReference>
<keyword evidence="4 6" id="KW-1133">Transmembrane helix</keyword>
<protein>
    <submittedName>
        <fullName evidence="8">Sulfatase-like hydrolase/transferase</fullName>
    </submittedName>
</protein>
<keyword evidence="2" id="KW-1003">Cell membrane</keyword>
<dbReference type="RefSeq" id="WP_237877000.1">
    <property type="nucleotide sequence ID" value="NZ_JAKLTR010000029.1"/>
</dbReference>
<organism evidence="8 9">
    <name type="scientific">Terrimonas ginsenosidimutans</name>
    <dbReference type="NCBI Taxonomy" id="2908004"/>
    <lineage>
        <taxon>Bacteria</taxon>
        <taxon>Pseudomonadati</taxon>
        <taxon>Bacteroidota</taxon>
        <taxon>Chitinophagia</taxon>
        <taxon>Chitinophagales</taxon>
        <taxon>Chitinophagaceae</taxon>
        <taxon>Terrimonas</taxon>
    </lineage>
</organism>
<dbReference type="PANTHER" id="PTHR47371">
    <property type="entry name" value="LIPOTEICHOIC ACID SYNTHASE"/>
    <property type="match status" value="1"/>
</dbReference>
<dbReference type="InterPro" id="IPR050448">
    <property type="entry name" value="OpgB/LTA_synthase_biosynth"/>
</dbReference>
<dbReference type="PANTHER" id="PTHR47371:SF3">
    <property type="entry name" value="PHOSPHOGLYCEROL TRANSFERASE I"/>
    <property type="match status" value="1"/>
</dbReference>
<dbReference type="SUPFAM" id="SSF53649">
    <property type="entry name" value="Alkaline phosphatase-like"/>
    <property type="match status" value="1"/>
</dbReference>
<evidence type="ECO:0000256" key="6">
    <source>
        <dbReference type="SAM" id="Phobius"/>
    </source>
</evidence>
<evidence type="ECO:0000256" key="3">
    <source>
        <dbReference type="ARBA" id="ARBA00022692"/>
    </source>
</evidence>
<feature type="transmembrane region" description="Helical" evidence="6">
    <location>
        <begin position="149"/>
        <end position="168"/>
    </location>
</feature>
<feature type="transmembrane region" description="Helical" evidence="6">
    <location>
        <begin position="97"/>
        <end position="117"/>
    </location>
</feature>
<dbReference type="Gene3D" id="3.30.1120.80">
    <property type="match status" value="1"/>
</dbReference>
<feature type="transmembrane region" description="Helical" evidence="6">
    <location>
        <begin position="20"/>
        <end position="40"/>
    </location>
</feature>
<comment type="subcellular location">
    <subcellularLocation>
        <location evidence="1">Cell membrane</location>
        <topology evidence="1">Multi-pass membrane protein</topology>
    </subcellularLocation>
</comment>
<evidence type="ECO:0000313" key="9">
    <source>
        <dbReference type="Proteomes" id="UP001165367"/>
    </source>
</evidence>
<sequence>MRRTSVLNWSFTANVYITLLYRLAIVILIFSISRFLFYLLNTGYFPGVDAAAWASILRGGLRFDIAALFYTNGLFILLYAIPLPVRYHPVYQKIAKIVFIITNSISFLVNSIDFIYFRFTLRRSTLDVLREFSNEKGKGNFILTFILDYWYVVLIYAALIALMVWLYNRAKIRKPAVIRPWIYYPAGLVIMAVFIALAIGGIRGDFKYSTRPITMSNAGEYVDNPGEIPLVLNTPFCIIRTAGKRFYREEKFFTAEEAEGIYSPVQELQSDKPFKPDNVVVIILESFGKEGIGFYNHDLKNGTYKGFTPFLDSLFSQSRICWNSFANGRKSIDAMPSVLAGIPAGEIPFVLTPYASNKMKSLPSILRDSGYHTSFFHGAPNGSMGFKAFANLVDIERYYGKDEYNNNADYDGLWGIWDEPFFQFFARNLDTIRQPFFSAIFSVSSHHPFKVPKQYEGVFPKGDLPLHECMGYTDMALRKFFATASTMKWFKNTLFVITADHATVSEFPEYQTAWGNLSIPIAFYHPGDSSIVKLDSSVVQQIDIMPSVLSYLNYKGKIVSFGESIFDPHKKDFAASYLGGFQWIQEKYLLQFDGLKASGLFDYQHDRLMKTDLKDQLPAVRDSLELRMKAFIQQYHNRLIQDRMLP</sequence>
<feature type="transmembrane region" description="Helical" evidence="6">
    <location>
        <begin position="180"/>
        <end position="202"/>
    </location>
</feature>
<feature type="domain" description="Sulfatase N-terminal" evidence="7">
    <location>
        <begin position="278"/>
        <end position="553"/>
    </location>
</feature>
<evidence type="ECO:0000256" key="1">
    <source>
        <dbReference type="ARBA" id="ARBA00004651"/>
    </source>
</evidence>
<evidence type="ECO:0000256" key="2">
    <source>
        <dbReference type="ARBA" id="ARBA00022475"/>
    </source>
</evidence>
<comment type="caution">
    <text evidence="8">The sequence shown here is derived from an EMBL/GenBank/DDBJ whole genome shotgun (WGS) entry which is preliminary data.</text>
</comment>
<evidence type="ECO:0000256" key="4">
    <source>
        <dbReference type="ARBA" id="ARBA00022989"/>
    </source>
</evidence>
<evidence type="ECO:0000259" key="7">
    <source>
        <dbReference type="Pfam" id="PF00884"/>
    </source>
</evidence>
<dbReference type="PIRSF" id="PIRSF005091">
    <property type="entry name" value="Mmb_sulf_HI1246"/>
    <property type="match status" value="1"/>
</dbReference>
<gene>
    <name evidence="8" type="ORF">LZZ85_27020</name>
</gene>
<dbReference type="InterPro" id="IPR000917">
    <property type="entry name" value="Sulfatase_N"/>
</dbReference>
<evidence type="ECO:0000313" key="8">
    <source>
        <dbReference type="EMBL" id="MCG2617984.1"/>
    </source>
</evidence>
<dbReference type="Pfam" id="PF00884">
    <property type="entry name" value="Sulfatase"/>
    <property type="match status" value="1"/>
</dbReference>
<keyword evidence="5 6" id="KW-0472">Membrane</keyword>
<dbReference type="InterPro" id="IPR012160">
    <property type="entry name" value="LtaS-like"/>
</dbReference>
<accession>A0ABS9L029</accession>
<dbReference type="Proteomes" id="UP001165367">
    <property type="component" value="Unassembled WGS sequence"/>
</dbReference>
<keyword evidence="3 6" id="KW-0812">Transmembrane</keyword>
<dbReference type="InterPro" id="IPR017850">
    <property type="entry name" value="Alkaline_phosphatase_core_sf"/>
</dbReference>